<dbReference type="Proteomes" id="UP001396334">
    <property type="component" value="Unassembled WGS sequence"/>
</dbReference>
<sequence>MSNGNLTAFSEQPIVCEETIGLCDNYLANVNSTTSHEQPIVFEETLGLGDHGVDSDAISTSGSKLPQGDLLVAASLS</sequence>
<gene>
    <name evidence="1" type="ORF">V6N11_044935</name>
</gene>
<organism evidence="1 2">
    <name type="scientific">Hibiscus sabdariffa</name>
    <name type="common">roselle</name>
    <dbReference type="NCBI Taxonomy" id="183260"/>
    <lineage>
        <taxon>Eukaryota</taxon>
        <taxon>Viridiplantae</taxon>
        <taxon>Streptophyta</taxon>
        <taxon>Embryophyta</taxon>
        <taxon>Tracheophyta</taxon>
        <taxon>Spermatophyta</taxon>
        <taxon>Magnoliopsida</taxon>
        <taxon>eudicotyledons</taxon>
        <taxon>Gunneridae</taxon>
        <taxon>Pentapetalae</taxon>
        <taxon>rosids</taxon>
        <taxon>malvids</taxon>
        <taxon>Malvales</taxon>
        <taxon>Malvaceae</taxon>
        <taxon>Malvoideae</taxon>
        <taxon>Hibiscus</taxon>
    </lineage>
</organism>
<dbReference type="EMBL" id="JBBPBN010000051">
    <property type="protein sequence ID" value="KAK8992043.1"/>
    <property type="molecule type" value="Genomic_DNA"/>
</dbReference>
<name>A0ABR2PUL6_9ROSI</name>
<comment type="caution">
    <text evidence="1">The sequence shown here is derived from an EMBL/GenBank/DDBJ whole genome shotgun (WGS) entry which is preliminary data.</text>
</comment>
<accession>A0ABR2PUL6</accession>
<evidence type="ECO:0000313" key="1">
    <source>
        <dbReference type="EMBL" id="KAK8992043.1"/>
    </source>
</evidence>
<proteinExistence type="predicted"/>
<evidence type="ECO:0000313" key="2">
    <source>
        <dbReference type="Proteomes" id="UP001396334"/>
    </source>
</evidence>
<reference evidence="1 2" key="1">
    <citation type="journal article" date="2024" name="G3 (Bethesda)">
        <title>Genome assembly of Hibiscus sabdariffa L. provides insights into metabolisms of medicinal natural products.</title>
        <authorList>
            <person name="Kim T."/>
        </authorList>
    </citation>
    <scope>NUCLEOTIDE SEQUENCE [LARGE SCALE GENOMIC DNA]</scope>
    <source>
        <strain evidence="1">TK-2024</strain>
        <tissue evidence="1">Old leaves</tissue>
    </source>
</reference>
<protein>
    <submittedName>
        <fullName evidence="1">Uncharacterized protein</fullName>
    </submittedName>
</protein>
<keyword evidence="2" id="KW-1185">Reference proteome</keyword>